<feature type="region of interest" description="Disordered" evidence="1">
    <location>
        <begin position="60"/>
        <end position="82"/>
    </location>
</feature>
<evidence type="ECO:0000256" key="2">
    <source>
        <dbReference type="SAM" id="SignalP"/>
    </source>
</evidence>
<proteinExistence type="predicted"/>
<dbReference type="EMBL" id="JBFOLJ010000003">
    <property type="protein sequence ID" value="KAL2549162.1"/>
    <property type="molecule type" value="Genomic_DNA"/>
</dbReference>
<protein>
    <submittedName>
        <fullName evidence="3">Uncharacterized protein</fullName>
    </submittedName>
</protein>
<accession>A0ABD1WHJ6</accession>
<comment type="caution">
    <text evidence="3">The sequence shown here is derived from an EMBL/GenBank/DDBJ whole genome shotgun (WGS) entry which is preliminary data.</text>
</comment>
<feature type="signal peptide" evidence="2">
    <location>
        <begin position="1"/>
        <end position="24"/>
    </location>
</feature>
<reference evidence="4" key="1">
    <citation type="submission" date="2024-07" db="EMBL/GenBank/DDBJ databases">
        <title>Two chromosome-level genome assemblies of Korean endemic species Abeliophyllum distichum and Forsythia ovata (Oleaceae).</title>
        <authorList>
            <person name="Jang H."/>
        </authorList>
    </citation>
    <scope>NUCLEOTIDE SEQUENCE [LARGE SCALE GENOMIC DNA]</scope>
</reference>
<gene>
    <name evidence="3" type="ORF">Fot_10692</name>
</gene>
<dbReference type="Proteomes" id="UP001604277">
    <property type="component" value="Unassembled WGS sequence"/>
</dbReference>
<name>A0ABD1WHJ6_9LAMI</name>
<organism evidence="3 4">
    <name type="scientific">Forsythia ovata</name>
    <dbReference type="NCBI Taxonomy" id="205694"/>
    <lineage>
        <taxon>Eukaryota</taxon>
        <taxon>Viridiplantae</taxon>
        <taxon>Streptophyta</taxon>
        <taxon>Embryophyta</taxon>
        <taxon>Tracheophyta</taxon>
        <taxon>Spermatophyta</taxon>
        <taxon>Magnoliopsida</taxon>
        <taxon>eudicotyledons</taxon>
        <taxon>Gunneridae</taxon>
        <taxon>Pentapetalae</taxon>
        <taxon>asterids</taxon>
        <taxon>lamiids</taxon>
        <taxon>Lamiales</taxon>
        <taxon>Oleaceae</taxon>
        <taxon>Forsythieae</taxon>
        <taxon>Forsythia</taxon>
    </lineage>
</organism>
<keyword evidence="2" id="KW-0732">Signal</keyword>
<evidence type="ECO:0000313" key="3">
    <source>
        <dbReference type="EMBL" id="KAL2549162.1"/>
    </source>
</evidence>
<evidence type="ECO:0000256" key="1">
    <source>
        <dbReference type="SAM" id="MobiDB-lite"/>
    </source>
</evidence>
<evidence type="ECO:0000313" key="4">
    <source>
        <dbReference type="Proteomes" id="UP001604277"/>
    </source>
</evidence>
<keyword evidence="4" id="KW-1185">Reference proteome</keyword>
<dbReference type="AlphaFoldDB" id="A0ABD1WHJ6"/>
<feature type="compositionally biased region" description="Polar residues" evidence="1">
    <location>
        <begin position="68"/>
        <end position="82"/>
    </location>
</feature>
<sequence length="108" mass="11843">MKAISYIFMFILIHELMLMHTDNAVFSVEAARLQTAFQWELKEVFSADLPCNLAVTGKRRRLAASRTPEPTSTPTNNCPFSSSLNSAASTFVPPAQPYSIPSAPPPSI</sequence>
<feature type="chain" id="PRO_5044855228" evidence="2">
    <location>
        <begin position="25"/>
        <end position="108"/>
    </location>
</feature>